<feature type="domain" description="DUF4232" evidence="2">
    <location>
        <begin position="38"/>
        <end position="163"/>
    </location>
</feature>
<keyword evidence="1" id="KW-0732">Signal</keyword>
<evidence type="ECO:0000313" key="4">
    <source>
        <dbReference type="Proteomes" id="UP001519363"/>
    </source>
</evidence>
<gene>
    <name evidence="3" type="ORF">JOF53_007307</name>
</gene>
<evidence type="ECO:0000259" key="2">
    <source>
        <dbReference type="Pfam" id="PF14016"/>
    </source>
</evidence>
<protein>
    <recommendedName>
        <fullName evidence="2">DUF4232 domain-containing protein</fullName>
    </recommendedName>
</protein>
<feature type="chain" id="PRO_5046194058" description="DUF4232 domain-containing protein" evidence="1">
    <location>
        <begin position="32"/>
        <end position="169"/>
    </location>
</feature>
<dbReference type="Pfam" id="PF14016">
    <property type="entry name" value="DUF4232"/>
    <property type="match status" value="1"/>
</dbReference>
<proteinExistence type="predicted"/>
<comment type="caution">
    <text evidence="3">The sequence shown here is derived from an EMBL/GenBank/DDBJ whole genome shotgun (WGS) entry which is preliminary data.</text>
</comment>
<sequence>MNSNTRRGAALTAVLATAATSALLFTGVASANPTDQPCKAEQLDTTLVAGSPGAGQRYASLQFTAKPGNACKLDGQVAVALTGAPGVVVELDGTAPGQAVYLTQGRFAHVLLHWTGIGAPEQQQRPSSVTVGLPGTNSLELPWNQGPLDAFDEAHTLRVGPVQAGPAEA</sequence>
<name>A0ABS5ARW1_9PSEU</name>
<accession>A0ABS5ARW1</accession>
<reference evidence="3 4" key="1">
    <citation type="submission" date="2021-03" db="EMBL/GenBank/DDBJ databases">
        <title>Sequencing the genomes of 1000 actinobacteria strains.</title>
        <authorList>
            <person name="Klenk H.-P."/>
        </authorList>
    </citation>
    <scope>NUCLEOTIDE SEQUENCE [LARGE SCALE GENOMIC DNA]</scope>
    <source>
        <strain evidence="3 4">DSM 44580</strain>
    </source>
</reference>
<feature type="signal peptide" evidence="1">
    <location>
        <begin position="1"/>
        <end position="31"/>
    </location>
</feature>
<evidence type="ECO:0000256" key="1">
    <source>
        <dbReference type="SAM" id="SignalP"/>
    </source>
</evidence>
<dbReference type="RefSeq" id="WP_209707552.1">
    <property type="nucleotide sequence ID" value="NZ_JAGIOO010000001.1"/>
</dbReference>
<keyword evidence="4" id="KW-1185">Reference proteome</keyword>
<evidence type="ECO:0000313" key="3">
    <source>
        <dbReference type="EMBL" id="MBP2478435.1"/>
    </source>
</evidence>
<organism evidence="3 4">
    <name type="scientific">Crossiella equi</name>
    <dbReference type="NCBI Taxonomy" id="130796"/>
    <lineage>
        <taxon>Bacteria</taxon>
        <taxon>Bacillati</taxon>
        <taxon>Actinomycetota</taxon>
        <taxon>Actinomycetes</taxon>
        <taxon>Pseudonocardiales</taxon>
        <taxon>Pseudonocardiaceae</taxon>
        <taxon>Crossiella</taxon>
    </lineage>
</organism>
<dbReference type="Proteomes" id="UP001519363">
    <property type="component" value="Unassembled WGS sequence"/>
</dbReference>
<dbReference type="EMBL" id="JAGIOO010000001">
    <property type="protein sequence ID" value="MBP2478435.1"/>
    <property type="molecule type" value="Genomic_DNA"/>
</dbReference>
<dbReference type="InterPro" id="IPR025326">
    <property type="entry name" value="DUF4232"/>
</dbReference>